<gene>
    <name evidence="1" type="ORF">SAMN06265218_104208</name>
</gene>
<name>A0A521BZD2_9BACT</name>
<evidence type="ECO:0000313" key="2">
    <source>
        <dbReference type="Proteomes" id="UP000317593"/>
    </source>
</evidence>
<reference evidence="1 2" key="1">
    <citation type="submission" date="2017-05" db="EMBL/GenBank/DDBJ databases">
        <authorList>
            <person name="Varghese N."/>
            <person name="Submissions S."/>
        </authorList>
    </citation>
    <scope>NUCLEOTIDE SEQUENCE [LARGE SCALE GENOMIC DNA]</scope>
    <source>
        <strain evidence="1 2">DSM 21194</strain>
    </source>
</reference>
<dbReference type="RefSeq" id="WP_221929941.1">
    <property type="nucleotide sequence ID" value="NZ_FXTH01000004.1"/>
</dbReference>
<organism evidence="1 2">
    <name type="scientific">Fodinibius sediminis</name>
    <dbReference type="NCBI Taxonomy" id="1214077"/>
    <lineage>
        <taxon>Bacteria</taxon>
        <taxon>Pseudomonadati</taxon>
        <taxon>Balneolota</taxon>
        <taxon>Balneolia</taxon>
        <taxon>Balneolales</taxon>
        <taxon>Balneolaceae</taxon>
        <taxon>Fodinibius</taxon>
    </lineage>
</organism>
<dbReference type="InterPro" id="IPR011990">
    <property type="entry name" value="TPR-like_helical_dom_sf"/>
</dbReference>
<dbReference type="PROSITE" id="PS51257">
    <property type="entry name" value="PROKAR_LIPOPROTEIN"/>
    <property type="match status" value="1"/>
</dbReference>
<accession>A0A521BZD2</accession>
<keyword evidence="2" id="KW-1185">Reference proteome</keyword>
<sequence>MSFSKKTISKILILLLVVTGYGITGCDVLDVNNPNNLVEDDLDNPVAAPAIANGAEATLTNALGEILGPYSTATDELTWIGTRDAWQQLDQGEVDDPLNEFVDVGFQYVGEARWTADEAIRRLEGFRSEGTLEDERPLVRSYFYGAVIYTTIADLFDNFALSDREAASPAIGEANMDELYDVAIDYLSKGLELSPDGSEEWQARLLALRARVHYSKALWSKLNPAVEDNDILVQSSAAAEDAKAALDMVGSGSDWRYQLQTTPETESNAMAYQVNERLELRVGDAYIQPTADNAKVDKVTLLDPVDEIPAPALASAIDEFVTANEYADFVVVSARELHLIIAEDALAGKDRPAFRNAINAIRHLDGLSDYTGQVPAEEMLEHSRRTNLFLQGRRLADLYRFGQASPEWLESRVSTGTFFPITITEIRSNPNINL</sequence>
<evidence type="ECO:0000313" key="1">
    <source>
        <dbReference type="EMBL" id="SMO52576.1"/>
    </source>
</evidence>
<evidence type="ECO:0008006" key="3">
    <source>
        <dbReference type="Google" id="ProtNLM"/>
    </source>
</evidence>
<proteinExistence type="predicted"/>
<dbReference type="EMBL" id="FXTH01000004">
    <property type="protein sequence ID" value="SMO52576.1"/>
    <property type="molecule type" value="Genomic_DNA"/>
</dbReference>
<protein>
    <recommendedName>
        <fullName evidence="3">SusD family protein</fullName>
    </recommendedName>
</protein>
<dbReference type="AlphaFoldDB" id="A0A521BZD2"/>
<dbReference type="Gene3D" id="1.25.40.390">
    <property type="match status" value="1"/>
</dbReference>
<dbReference type="SUPFAM" id="SSF48452">
    <property type="entry name" value="TPR-like"/>
    <property type="match status" value="1"/>
</dbReference>
<dbReference type="Proteomes" id="UP000317593">
    <property type="component" value="Unassembled WGS sequence"/>
</dbReference>